<evidence type="ECO:0000313" key="2">
    <source>
        <dbReference type="EMBL" id="KAL3821816.1"/>
    </source>
</evidence>
<dbReference type="AlphaFoldDB" id="A0ABD3SBN0"/>
<evidence type="ECO:0000313" key="3">
    <source>
        <dbReference type="Proteomes" id="UP001530377"/>
    </source>
</evidence>
<keyword evidence="1" id="KW-1133">Transmembrane helix</keyword>
<keyword evidence="1" id="KW-0812">Transmembrane</keyword>
<protein>
    <submittedName>
        <fullName evidence="2">Uncharacterized protein</fullName>
    </submittedName>
</protein>
<comment type="caution">
    <text evidence="2">The sequence shown here is derived from an EMBL/GenBank/DDBJ whole genome shotgun (WGS) entry which is preliminary data.</text>
</comment>
<gene>
    <name evidence="2" type="ORF">ACHAXA_003318</name>
</gene>
<accession>A0ABD3SBN0</accession>
<dbReference type="EMBL" id="JALLPB020000083">
    <property type="protein sequence ID" value="KAL3821816.1"/>
    <property type="molecule type" value="Genomic_DNA"/>
</dbReference>
<sequence>MFVGGMAQRSMGRRDNSSTETCGYVTFLLSHVIILAYLLWIMAPEWTSRRLLPIDEIDDASIRYAIPSESAAHVQSFLILLFALTPMLYMGANMLSCPNVDVTLPAPMASRLDISVPVGTGFRREGTNANSATRDR</sequence>
<proteinExistence type="predicted"/>
<keyword evidence="3" id="KW-1185">Reference proteome</keyword>
<reference evidence="2 3" key="1">
    <citation type="submission" date="2024-10" db="EMBL/GenBank/DDBJ databases">
        <title>Updated reference genomes for cyclostephanoid diatoms.</title>
        <authorList>
            <person name="Roberts W.R."/>
            <person name="Alverson A.J."/>
        </authorList>
    </citation>
    <scope>NUCLEOTIDE SEQUENCE [LARGE SCALE GENOMIC DNA]</scope>
    <source>
        <strain evidence="2 3">AJA228-03</strain>
    </source>
</reference>
<feature type="transmembrane region" description="Helical" evidence="1">
    <location>
        <begin position="21"/>
        <end position="43"/>
    </location>
</feature>
<organism evidence="2 3">
    <name type="scientific">Cyclostephanos tholiformis</name>
    <dbReference type="NCBI Taxonomy" id="382380"/>
    <lineage>
        <taxon>Eukaryota</taxon>
        <taxon>Sar</taxon>
        <taxon>Stramenopiles</taxon>
        <taxon>Ochrophyta</taxon>
        <taxon>Bacillariophyta</taxon>
        <taxon>Coscinodiscophyceae</taxon>
        <taxon>Thalassiosirophycidae</taxon>
        <taxon>Stephanodiscales</taxon>
        <taxon>Stephanodiscaceae</taxon>
        <taxon>Cyclostephanos</taxon>
    </lineage>
</organism>
<evidence type="ECO:0000256" key="1">
    <source>
        <dbReference type="SAM" id="Phobius"/>
    </source>
</evidence>
<keyword evidence="1" id="KW-0472">Membrane</keyword>
<feature type="transmembrane region" description="Helical" evidence="1">
    <location>
        <begin position="71"/>
        <end position="89"/>
    </location>
</feature>
<name>A0ABD3SBN0_9STRA</name>
<dbReference type="Proteomes" id="UP001530377">
    <property type="component" value="Unassembled WGS sequence"/>
</dbReference>